<comment type="caution">
    <text evidence="1">The sequence shown here is derived from an EMBL/GenBank/DDBJ whole genome shotgun (WGS) entry which is preliminary data.</text>
</comment>
<name>A0ACC0HD86_9ERIC</name>
<protein>
    <submittedName>
        <fullName evidence="1">Phosphomevalonate kinase, peroxisomal</fullName>
    </submittedName>
</protein>
<gene>
    <name evidence="1" type="ORF">LOK49_LG06G01371</name>
</gene>
<evidence type="ECO:0000313" key="1">
    <source>
        <dbReference type="EMBL" id="KAI8010843.1"/>
    </source>
</evidence>
<reference evidence="1 2" key="1">
    <citation type="journal article" date="2022" name="Plant J.">
        <title>Chromosome-level genome of Camellia lanceoleosa provides a valuable resource for understanding genome evolution and self-incompatibility.</title>
        <authorList>
            <person name="Gong W."/>
            <person name="Xiao S."/>
            <person name="Wang L."/>
            <person name="Liao Z."/>
            <person name="Chang Y."/>
            <person name="Mo W."/>
            <person name="Hu G."/>
            <person name="Li W."/>
            <person name="Zhao G."/>
            <person name="Zhu H."/>
            <person name="Hu X."/>
            <person name="Ji K."/>
            <person name="Xiang X."/>
            <person name="Song Q."/>
            <person name="Yuan D."/>
            <person name="Jin S."/>
            <person name="Zhang L."/>
        </authorList>
    </citation>
    <scope>NUCLEOTIDE SEQUENCE [LARGE SCALE GENOMIC DNA]</scope>
    <source>
        <strain evidence="1">SQ_2022a</strain>
    </source>
</reference>
<keyword evidence="2" id="KW-1185">Reference proteome</keyword>
<proteinExistence type="predicted"/>
<sequence>MTSIHIGIRWGLSCETGKGKVASGFNVSSAVYSSQRYVCFSPEVLSSAQDVVRGKALEEVIGDVLNGKWDHERTTQRRMYCFFHGGYYILNPLVVDFSASMGQILDRLQAFGEFEFKHFGNKVIVEEQVERYISMQFDETHMCNWDMNEIFRGNSFLELRSVENGSLKVFLVRNRNNTFFNF</sequence>
<evidence type="ECO:0000313" key="2">
    <source>
        <dbReference type="Proteomes" id="UP001060215"/>
    </source>
</evidence>
<dbReference type="EMBL" id="CM045762">
    <property type="protein sequence ID" value="KAI8010843.1"/>
    <property type="molecule type" value="Genomic_DNA"/>
</dbReference>
<keyword evidence="1" id="KW-0808">Transferase</keyword>
<accession>A0ACC0HD86</accession>
<keyword evidence="1" id="KW-0418">Kinase</keyword>
<organism evidence="1 2">
    <name type="scientific">Camellia lanceoleosa</name>
    <dbReference type="NCBI Taxonomy" id="1840588"/>
    <lineage>
        <taxon>Eukaryota</taxon>
        <taxon>Viridiplantae</taxon>
        <taxon>Streptophyta</taxon>
        <taxon>Embryophyta</taxon>
        <taxon>Tracheophyta</taxon>
        <taxon>Spermatophyta</taxon>
        <taxon>Magnoliopsida</taxon>
        <taxon>eudicotyledons</taxon>
        <taxon>Gunneridae</taxon>
        <taxon>Pentapetalae</taxon>
        <taxon>asterids</taxon>
        <taxon>Ericales</taxon>
        <taxon>Theaceae</taxon>
        <taxon>Camellia</taxon>
    </lineage>
</organism>
<dbReference type="Proteomes" id="UP001060215">
    <property type="component" value="Chromosome 5"/>
</dbReference>